<comment type="similarity">
    <text evidence="1">Belongs to the sigma-70 factor family. ECF subfamily.</text>
</comment>
<feature type="domain" description="RNA polymerase sigma factor 70 region 4 type 2" evidence="6">
    <location>
        <begin position="119"/>
        <end position="170"/>
    </location>
</feature>
<evidence type="ECO:0000313" key="8">
    <source>
        <dbReference type="Proteomes" id="UP000186058"/>
    </source>
</evidence>
<dbReference type="InterPro" id="IPR014284">
    <property type="entry name" value="RNA_pol_sigma-70_dom"/>
</dbReference>
<dbReference type="InterPro" id="IPR013324">
    <property type="entry name" value="RNA_pol_sigma_r3/r4-like"/>
</dbReference>
<evidence type="ECO:0000256" key="3">
    <source>
        <dbReference type="ARBA" id="ARBA00023082"/>
    </source>
</evidence>
<keyword evidence="4" id="KW-0804">Transcription</keyword>
<organism evidence="7 8">
    <name type="scientific">Paenibacillus helianthi</name>
    <dbReference type="NCBI Taxonomy" id="1349432"/>
    <lineage>
        <taxon>Bacteria</taxon>
        <taxon>Bacillati</taxon>
        <taxon>Bacillota</taxon>
        <taxon>Bacilli</taxon>
        <taxon>Bacillales</taxon>
        <taxon>Paenibacillaceae</taxon>
        <taxon>Paenibacillus</taxon>
    </lineage>
</organism>
<proteinExistence type="inferred from homology"/>
<evidence type="ECO:0000256" key="4">
    <source>
        <dbReference type="ARBA" id="ARBA00023163"/>
    </source>
</evidence>
<dbReference type="PANTHER" id="PTHR43133">
    <property type="entry name" value="RNA POLYMERASE ECF-TYPE SIGMA FACTO"/>
    <property type="match status" value="1"/>
</dbReference>
<dbReference type="EMBL" id="LVWI01000060">
    <property type="protein sequence ID" value="OKP83384.1"/>
    <property type="molecule type" value="Genomic_DNA"/>
</dbReference>
<sequence length="180" mass="20760">MSEEQLRRIMGFYGDDIWNYIYYLTKSADMADDLAQEVFIKCYYRIGTYRGSSSLKAWLFTIARNTVFSHRKSRFFRSGLWGGVQTITKAEPAKNSFPDELLGTVRSAEMEYLGNSRMDEIWSVILQLPDKFREVLVLDLKAELTIQEIAGLTGLSTGTVKSRLHRARHKVQEKLRGMES</sequence>
<keyword evidence="2" id="KW-0805">Transcription regulation</keyword>
<evidence type="ECO:0000256" key="2">
    <source>
        <dbReference type="ARBA" id="ARBA00023015"/>
    </source>
</evidence>
<feature type="domain" description="RNA polymerase sigma-70 region 2" evidence="5">
    <location>
        <begin position="13"/>
        <end position="73"/>
    </location>
</feature>
<protein>
    <submittedName>
        <fullName evidence="7">RNA polymerase subunit sigma-70</fullName>
    </submittedName>
</protein>
<dbReference type="SUPFAM" id="SSF88659">
    <property type="entry name" value="Sigma3 and sigma4 domains of RNA polymerase sigma factors"/>
    <property type="match status" value="1"/>
</dbReference>
<evidence type="ECO:0000259" key="6">
    <source>
        <dbReference type="Pfam" id="PF08281"/>
    </source>
</evidence>
<dbReference type="InterPro" id="IPR039425">
    <property type="entry name" value="RNA_pol_sigma-70-like"/>
</dbReference>
<name>A0ABX3ELI0_9BACL</name>
<dbReference type="SUPFAM" id="SSF88946">
    <property type="entry name" value="Sigma2 domain of RNA polymerase sigma factors"/>
    <property type="match status" value="1"/>
</dbReference>
<dbReference type="Gene3D" id="1.10.10.10">
    <property type="entry name" value="Winged helix-like DNA-binding domain superfamily/Winged helix DNA-binding domain"/>
    <property type="match status" value="1"/>
</dbReference>
<comment type="caution">
    <text evidence="7">The sequence shown here is derived from an EMBL/GenBank/DDBJ whole genome shotgun (WGS) entry which is preliminary data.</text>
</comment>
<accession>A0ABX3ELI0</accession>
<evidence type="ECO:0000313" key="7">
    <source>
        <dbReference type="EMBL" id="OKP83384.1"/>
    </source>
</evidence>
<dbReference type="Proteomes" id="UP000186058">
    <property type="component" value="Unassembled WGS sequence"/>
</dbReference>
<dbReference type="InterPro" id="IPR036388">
    <property type="entry name" value="WH-like_DNA-bd_sf"/>
</dbReference>
<reference evidence="7 8" key="1">
    <citation type="submission" date="2016-03" db="EMBL/GenBank/DDBJ databases">
        <authorList>
            <person name="Sant'Anna F.H."/>
            <person name="Ambrosini A."/>
            <person name="Souza R."/>
            <person name="Bach E."/>
            <person name="Fernandes G."/>
            <person name="Balsanelli E."/>
            <person name="Baura V.A."/>
            <person name="Souza E.M."/>
            <person name="Passaglia L."/>
        </authorList>
    </citation>
    <scope>NUCLEOTIDE SEQUENCE [LARGE SCALE GENOMIC DNA]</scope>
    <source>
        <strain evidence="7 8">P26E</strain>
    </source>
</reference>
<evidence type="ECO:0000256" key="1">
    <source>
        <dbReference type="ARBA" id="ARBA00010641"/>
    </source>
</evidence>
<evidence type="ECO:0000259" key="5">
    <source>
        <dbReference type="Pfam" id="PF04542"/>
    </source>
</evidence>
<dbReference type="InterPro" id="IPR013325">
    <property type="entry name" value="RNA_pol_sigma_r2"/>
</dbReference>
<gene>
    <name evidence="7" type="ORF">A3844_22240</name>
</gene>
<dbReference type="PANTHER" id="PTHR43133:SF46">
    <property type="entry name" value="RNA POLYMERASE SIGMA-70 FACTOR ECF SUBFAMILY"/>
    <property type="match status" value="1"/>
</dbReference>
<keyword evidence="3" id="KW-0731">Sigma factor</keyword>
<dbReference type="InterPro" id="IPR007627">
    <property type="entry name" value="RNA_pol_sigma70_r2"/>
</dbReference>
<dbReference type="CDD" id="cd06171">
    <property type="entry name" value="Sigma70_r4"/>
    <property type="match status" value="1"/>
</dbReference>
<dbReference type="Pfam" id="PF04542">
    <property type="entry name" value="Sigma70_r2"/>
    <property type="match status" value="1"/>
</dbReference>
<dbReference type="Pfam" id="PF08281">
    <property type="entry name" value="Sigma70_r4_2"/>
    <property type="match status" value="1"/>
</dbReference>
<keyword evidence="8" id="KW-1185">Reference proteome</keyword>
<dbReference type="NCBIfam" id="TIGR02937">
    <property type="entry name" value="sigma70-ECF"/>
    <property type="match status" value="1"/>
</dbReference>
<dbReference type="InterPro" id="IPR013249">
    <property type="entry name" value="RNA_pol_sigma70_r4_t2"/>
</dbReference>
<dbReference type="Gene3D" id="1.10.1740.10">
    <property type="match status" value="1"/>
</dbReference>